<gene>
    <name evidence="1" type="ORF">J4032_13070</name>
</gene>
<evidence type="ECO:0000313" key="1">
    <source>
        <dbReference type="EMBL" id="UNM12345.1"/>
    </source>
</evidence>
<dbReference type="Proteomes" id="UP000828924">
    <property type="component" value="Chromosome"/>
</dbReference>
<accession>A0ABY3WKY4</accession>
<evidence type="ECO:0000313" key="2">
    <source>
        <dbReference type="Proteomes" id="UP000828924"/>
    </source>
</evidence>
<keyword evidence="2" id="KW-1185">Reference proteome</keyword>
<reference evidence="1 2" key="1">
    <citation type="submission" date="2021-03" db="EMBL/GenBank/DDBJ databases">
        <title>Complete genome of Streptomyces formicae strain 1H-GS9 (DSM 100524).</title>
        <authorList>
            <person name="Atanasov K.E."/>
            <person name="Altabella T."/>
            <person name="Ferrer A."/>
        </authorList>
    </citation>
    <scope>NUCLEOTIDE SEQUENCE [LARGE SCALE GENOMIC DNA]</scope>
    <source>
        <strain evidence="1 2">1H-GS9</strain>
    </source>
</reference>
<organism evidence="1 2">
    <name type="scientific">Streptomyces formicae</name>
    <dbReference type="NCBI Taxonomy" id="1616117"/>
    <lineage>
        <taxon>Bacteria</taxon>
        <taxon>Bacillati</taxon>
        <taxon>Actinomycetota</taxon>
        <taxon>Actinomycetes</taxon>
        <taxon>Kitasatosporales</taxon>
        <taxon>Streptomycetaceae</taxon>
        <taxon>Streptomyces</taxon>
    </lineage>
</organism>
<sequence length="49" mass="5978">MSAMDKRREDMIVARARELYRADRARHAKPRRPWWRRALDRVRNTLGGE</sequence>
<dbReference type="EMBL" id="CP071872">
    <property type="protein sequence ID" value="UNM12345.1"/>
    <property type="molecule type" value="Genomic_DNA"/>
</dbReference>
<proteinExistence type="predicted"/>
<dbReference type="RefSeq" id="WP_242330953.1">
    <property type="nucleotide sequence ID" value="NZ_CP071872.1"/>
</dbReference>
<protein>
    <submittedName>
        <fullName evidence="1">Uncharacterized protein</fullName>
    </submittedName>
</protein>
<name>A0ABY3WKY4_9ACTN</name>